<evidence type="ECO:0000313" key="3">
    <source>
        <dbReference type="Proteomes" id="UP000759537"/>
    </source>
</evidence>
<comment type="caution">
    <text evidence="2">The sequence shown here is derived from an EMBL/GenBank/DDBJ whole genome shotgun (WGS) entry which is preliminary data.</text>
</comment>
<keyword evidence="3" id="KW-1185">Reference proteome</keyword>
<organism evidence="2 3">
    <name type="scientific">Russula ochroleuca</name>
    <dbReference type="NCBI Taxonomy" id="152965"/>
    <lineage>
        <taxon>Eukaryota</taxon>
        <taxon>Fungi</taxon>
        <taxon>Dikarya</taxon>
        <taxon>Basidiomycota</taxon>
        <taxon>Agaricomycotina</taxon>
        <taxon>Agaricomycetes</taxon>
        <taxon>Russulales</taxon>
        <taxon>Russulaceae</taxon>
        <taxon>Russula</taxon>
    </lineage>
</organism>
<dbReference type="AlphaFoldDB" id="A0A9P5MY50"/>
<dbReference type="Proteomes" id="UP000759537">
    <property type="component" value="Unassembled WGS sequence"/>
</dbReference>
<reference evidence="2" key="1">
    <citation type="submission" date="2019-10" db="EMBL/GenBank/DDBJ databases">
        <authorList>
            <consortium name="DOE Joint Genome Institute"/>
            <person name="Kuo A."/>
            <person name="Miyauchi S."/>
            <person name="Kiss E."/>
            <person name="Drula E."/>
            <person name="Kohler A."/>
            <person name="Sanchez-Garcia M."/>
            <person name="Andreopoulos B."/>
            <person name="Barry K.W."/>
            <person name="Bonito G."/>
            <person name="Buee M."/>
            <person name="Carver A."/>
            <person name="Chen C."/>
            <person name="Cichocki N."/>
            <person name="Clum A."/>
            <person name="Culley D."/>
            <person name="Crous P.W."/>
            <person name="Fauchery L."/>
            <person name="Girlanda M."/>
            <person name="Hayes R."/>
            <person name="Keri Z."/>
            <person name="LaButti K."/>
            <person name="Lipzen A."/>
            <person name="Lombard V."/>
            <person name="Magnuson J."/>
            <person name="Maillard F."/>
            <person name="Morin E."/>
            <person name="Murat C."/>
            <person name="Nolan M."/>
            <person name="Ohm R."/>
            <person name="Pangilinan J."/>
            <person name="Pereira M."/>
            <person name="Perotto S."/>
            <person name="Peter M."/>
            <person name="Riley R."/>
            <person name="Sitrit Y."/>
            <person name="Stielow B."/>
            <person name="Szollosi G."/>
            <person name="Zifcakova L."/>
            <person name="Stursova M."/>
            <person name="Spatafora J.W."/>
            <person name="Tedersoo L."/>
            <person name="Vaario L.-M."/>
            <person name="Yamada A."/>
            <person name="Yan M."/>
            <person name="Wang P."/>
            <person name="Xu J."/>
            <person name="Bruns T."/>
            <person name="Baldrian P."/>
            <person name="Vilgalys R."/>
            <person name="Henrissat B."/>
            <person name="Grigoriev I.V."/>
            <person name="Hibbett D."/>
            <person name="Nagy L.G."/>
            <person name="Martin F.M."/>
        </authorList>
    </citation>
    <scope>NUCLEOTIDE SEQUENCE</scope>
    <source>
        <strain evidence="2">Prilba</strain>
    </source>
</reference>
<dbReference type="EMBL" id="WHVB01000006">
    <property type="protein sequence ID" value="KAF8481716.1"/>
    <property type="molecule type" value="Genomic_DNA"/>
</dbReference>
<feature type="compositionally biased region" description="Polar residues" evidence="1">
    <location>
        <begin position="46"/>
        <end position="60"/>
    </location>
</feature>
<name>A0A9P5MY50_9AGAM</name>
<protein>
    <submittedName>
        <fullName evidence="2">Uncharacterized protein</fullName>
    </submittedName>
</protein>
<feature type="region of interest" description="Disordered" evidence="1">
    <location>
        <begin position="1"/>
        <end position="103"/>
    </location>
</feature>
<proteinExistence type="predicted"/>
<accession>A0A9P5MY50</accession>
<gene>
    <name evidence="2" type="ORF">DFH94DRAFT_732542</name>
</gene>
<evidence type="ECO:0000256" key="1">
    <source>
        <dbReference type="SAM" id="MobiDB-lite"/>
    </source>
</evidence>
<sequence>MATDNPSSVPVQPSHYNSTGPQSAQPFGGIDSAGPYPVMNYANALPPTNSTGYNNPSHLTTGPAIAPGPPLEQYALETPEVPNGRPPGHVPPPDNVAGSSRGNASLVHPRVSVTEDLKNMASHYLHNPSSHVDKLRMRRSRSGTVKVLILLEIDDTM</sequence>
<feature type="compositionally biased region" description="Pro residues" evidence="1">
    <location>
        <begin position="84"/>
        <end position="94"/>
    </location>
</feature>
<reference evidence="2" key="2">
    <citation type="journal article" date="2020" name="Nat. Commun.">
        <title>Large-scale genome sequencing of mycorrhizal fungi provides insights into the early evolution of symbiotic traits.</title>
        <authorList>
            <person name="Miyauchi S."/>
            <person name="Kiss E."/>
            <person name="Kuo A."/>
            <person name="Drula E."/>
            <person name="Kohler A."/>
            <person name="Sanchez-Garcia M."/>
            <person name="Morin E."/>
            <person name="Andreopoulos B."/>
            <person name="Barry K.W."/>
            <person name="Bonito G."/>
            <person name="Buee M."/>
            <person name="Carver A."/>
            <person name="Chen C."/>
            <person name="Cichocki N."/>
            <person name="Clum A."/>
            <person name="Culley D."/>
            <person name="Crous P.W."/>
            <person name="Fauchery L."/>
            <person name="Girlanda M."/>
            <person name="Hayes R.D."/>
            <person name="Keri Z."/>
            <person name="LaButti K."/>
            <person name="Lipzen A."/>
            <person name="Lombard V."/>
            <person name="Magnuson J."/>
            <person name="Maillard F."/>
            <person name="Murat C."/>
            <person name="Nolan M."/>
            <person name="Ohm R.A."/>
            <person name="Pangilinan J."/>
            <person name="Pereira M.F."/>
            <person name="Perotto S."/>
            <person name="Peter M."/>
            <person name="Pfister S."/>
            <person name="Riley R."/>
            <person name="Sitrit Y."/>
            <person name="Stielow J.B."/>
            <person name="Szollosi G."/>
            <person name="Zifcakova L."/>
            <person name="Stursova M."/>
            <person name="Spatafora J.W."/>
            <person name="Tedersoo L."/>
            <person name="Vaario L.M."/>
            <person name="Yamada A."/>
            <person name="Yan M."/>
            <person name="Wang P."/>
            <person name="Xu J."/>
            <person name="Bruns T."/>
            <person name="Baldrian P."/>
            <person name="Vilgalys R."/>
            <person name="Dunand C."/>
            <person name="Henrissat B."/>
            <person name="Grigoriev I.V."/>
            <person name="Hibbett D."/>
            <person name="Nagy L.G."/>
            <person name="Martin F.M."/>
        </authorList>
    </citation>
    <scope>NUCLEOTIDE SEQUENCE</scope>
    <source>
        <strain evidence="2">Prilba</strain>
    </source>
</reference>
<feature type="compositionally biased region" description="Polar residues" evidence="1">
    <location>
        <begin position="1"/>
        <end position="25"/>
    </location>
</feature>
<evidence type="ECO:0000313" key="2">
    <source>
        <dbReference type="EMBL" id="KAF8481716.1"/>
    </source>
</evidence>